<evidence type="ECO:0000313" key="11">
    <source>
        <dbReference type="Proteomes" id="UP000069940"/>
    </source>
</evidence>
<dbReference type="RefSeq" id="XP_062707078.1">
    <property type="nucleotide sequence ID" value="XM_062851094.1"/>
</dbReference>
<dbReference type="InterPro" id="IPR017441">
    <property type="entry name" value="Protein_kinase_ATP_BS"/>
</dbReference>
<dbReference type="SUPFAM" id="SSF56112">
    <property type="entry name" value="Protein kinase-like (PK-like)"/>
    <property type="match status" value="1"/>
</dbReference>
<evidence type="ECO:0000256" key="1">
    <source>
        <dbReference type="ARBA" id="ARBA00004167"/>
    </source>
</evidence>
<evidence type="ECO:0000259" key="9">
    <source>
        <dbReference type="PROSITE" id="PS50268"/>
    </source>
</evidence>
<evidence type="ECO:0000313" key="10">
    <source>
        <dbReference type="EnsemblMetazoa" id="AALFPA23_004110.P4911"/>
    </source>
</evidence>
<dbReference type="Gene3D" id="3.30.200.20">
    <property type="entry name" value="Phosphorylase Kinase, domain 1"/>
    <property type="match status" value="1"/>
</dbReference>
<dbReference type="Proteomes" id="UP000069940">
    <property type="component" value="Unassembled WGS sequence"/>
</dbReference>
<feature type="transmembrane region" description="Helical" evidence="7">
    <location>
        <begin position="807"/>
        <end position="828"/>
    </location>
</feature>
<dbReference type="InterPro" id="IPR000719">
    <property type="entry name" value="Prot_kinase_dom"/>
</dbReference>
<evidence type="ECO:0008006" key="12">
    <source>
        <dbReference type="Google" id="ProtNLM"/>
    </source>
</evidence>
<dbReference type="EnsemblMetazoa" id="AALFPA23_004110.R4911">
    <property type="protein sequence ID" value="AALFPA23_004110.P4911"/>
    <property type="gene ID" value="AALFPA23_004110"/>
</dbReference>
<accession>A0ABM1XYW2</accession>
<feature type="domain" description="Cadherin" evidence="9">
    <location>
        <begin position="243"/>
        <end position="344"/>
    </location>
</feature>
<keyword evidence="5" id="KW-0067">ATP-binding</keyword>
<dbReference type="PROSITE" id="PS00107">
    <property type="entry name" value="PROTEIN_KINASE_ATP"/>
    <property type="match status" value="1"/>
</dbReference>
<protein>
    <recommendedName>
        <fullName evidence="12">Protein kinase domain-containing protein</fullName>
    </recommendedName>
</protein>
<feature type="region of interest" description="Disordered" evidence="6">
    <location>
        <begin position="1403"/>
        <end position="1423"/>
    </location>
</feature>
<dbReference type="InterPro" id="IPR002126">
    <property type="entry name" value="Cadherin-like_dom"/>
</dbReference>
<comment type="subcellular location">
    <subcellularLocation>
        <location evidence="1">Membrane</location>
        <topology evidence="1">Single-pass membrane protein</topology>
    </subcellularLocation>
</comment>
<evidence type="ECO:0000256" key="6">
    <source>
        <dbReference type="SAM" id="MobiDB-lite"/>
    </source>
</evidence>
<dbReference type="PANTHER" id="PTHR24416">
    <property type="entry name" value="TYROSINE-PROTEIN KINASE RECEPTOR"/>
    <property type="match status" value="1"/>
</dbReference>
<comment type="catalytic activity">
    <reaction evidence="3">
        <text>L-tyrosyl-[protein] + ATP = O-phospho-L-tyrosyl-[protein] + ADP + H(+)</text>
        <dbReference type="Rhea" id="RHEA:10596"/>
        <dbReference type="Rhea" id="RHEA-COMP:10136"/>
        <dbReference type="Rhea" id="RHEA-COMP:20101"/>
        <dbReference type="ChEBI" id="CHEBI:15378"/>
        <dbReference type="ChEBI" id="CHEBI:30616"/>
        <dbReference type="ChEBI" id="CHEBI:46858"/>
        <dbReference type="ChEBI" id="CHEBI:61978"/>
        <dbReference type="ChEBI" id="CHEBI:456216"/>
        <dbReference type="EC" id="2.7.10.1"/>
    </reaction>
</comment>
<evidence type="ECO:0000256" key="2">
    <source>
        <dbReference type="ARBA" id="ARBA00023136"/>
    </source>
</evidence>
<dbReference type="SMART" id="SM00219">
    <property type="entry name" value="TyrKc"/>
    <property type="match status" value="1"/>
</dbReference>
<dbReference type="InterPro" id="IPR011009">
    <property type="entry name" value="Kinase-like_dom_sf"/>
</dbReference>
<reference evidence="10" key="2">
    <citation type="submission" date="2025-05" db="UniProtKB">
        <authorList>
            <consortium name="EnsemblMetazoa"/>
        </authorList>
    </citation>
    <scope>IDENTIFICATION</scope>
    <source>
        <strain evidence="10">Foshan</strain>
    </source>
</reference>
<keyword evidence="11" id="KW-1185">Reference proteome</keyword>
<dbReference type="InterPro" id="IPR001245">
    <property type="entry name" value="Ser-Thr/Tyr_kinase_cat_dom"/>
</dbReference>
<evidence type="ECO:0000256" key="5">
    <source>
        <dbReference type="PROSITE-ProRule" id="PRU10141"/>
    </source>
</evidence>
<dbReference type="Pfam" id="PF07714">
    <property type="entry name" value="PK_Tyr_Ser-Thr"/>
    <property type="match status" value="1"/>
</dbReference>
<dbReference type="PROSITE" id="PS00232">
    <property type="entry name" value="CADHERIN_1"/>
    <property type="match status" value="1"/>
</dbReference>
<evidence type="ECO:0000256" key="4">
    <source>
        <dbReference type="PROSITE-ProRule" id="PRU00043"/>
    </source>
</evidence>
<dbReference type="PROSITE" id="PS00109">
    <property type="entry name" value="PROTEIN_KINASE_TYR"/>
    <property type="match status" value="1"/>
</dbReference>
<keyword evidence="4" id="KW-0106">Calcium</keyword>
<dbReference type="GeneID" id="109420544"/>
<dbReference type="Gene3D" id="1.10.510.10">
    <property type="entry name" value="Transferase(Phosphotransferase) domain 1"/>
    <property type="match status" value="1"/>
</dbReference>
<dbReference type="InterPro" id="IPR020894">
    <property type="entry name" value="Cadherin_CS"/>
</dbReference>
<sequence>MHRKDSNLLPPSSPRGSHRQRIANSCPCSRSIPVVSSSSGAWRSCRHSAGAAAAASLSTATNNFPVEPTAANRLAMMTAKTATTGRCHLWWLLVIPTLLLSTSVAVTQCNVLDPYYTVARLHLSIPISKEAYIILRDHPLLSVSLPQKKNTTEPFSYSIESPTEPYLKVNDTSGELWLASHFLDLQSPTEFIITAHNRRQSGELLRRLSLTISPTPVGNISLSRFCQEHVDKICFWDRAIYKIQENESPGFTIGPLGAADLYQKLCRTRSVSHQLNNATNYVTVAANGSLHSVIPLDYDSARPGALLKATARCTVQFGENDVPVELDKTVEIAVLDRNDNRPRLQHTNDTHIELPLDDPHINEGEPLKHLNVLFIDKDSIAMNSHVHYQLLNDSYQLFEPKCVTYEIDHDGTRQTVFSCSLIARKSGILPKGRYCVVLKVVDDTVSSSVDPNLFDNSTICIDPSHNHLLLPRPEPLISGDHSGAVVVDSKPARSGGNGGSGGKKRSSNKLATALANFTYPRKVELYTSATQFARIAQPSNMYDQIADGKTDLNYRILINPLDAFGITESAGIIYLNNSANIQKQISNVSLNLVVAWLNHNATIQISIKISSGISCNVTSEDFCSAHPNQTSCINSCGVGSREGTCKFRISDPASAFGGLFSKPEESTFDENYPTCSPDLDYCPDNVCDPLEDMGHKRKIQICPQDCVYPDEIIGVFERLHTTARGIHMSGAGTCTCRRTGQCDCVSRLGIKKEHRKNNTKTRTGKTSTTTEPVVLFNGTNGASSPAAVRDGGNYYQNGLINGPNAPMFLLAIVVIPMIVAVLLVSYCFSRKTGLKKKLADGNNIPMHMVSNETEVFNVDLPLNSRINDINFKIDFDSKWEFPRTNLILDITLGEGEFGKVLKAYATDLPDKPGITTVAVKMLKTGANSVELLALLSEYQLLQEVTHPNVIRLLGACTKGDSPLLIIEYCLYGSLKNYLRLSRKLEVMNATDYENAIEPITVKDILSFAWQISKGMAYLTEIKLVHRDLAARNVLLAEGKVCKISDFGLTRDVYEDDAYLKKSKDRVPVKWMAPESLADHIYTTKSDVWAFGVVCWELITLGASPYPGIPPQNLYTLLKQGYRMECPKNCSEEIYSIVRSCWADDPKLRPSFKYLAGQFEQLLGRTAKYIDMEQNSISNPVYCENSDETDCSKVSFVKEEQERLESLWTPPQYEPATDSSTLESIRYLSPITDKKSLILQSYDTPRPLIETATIEQKLRYENDVRLRPRKIHNGVYPPSSTPTIYINSSSHPNLFSNRMDETSFSVVNATGGDYDSPSRQPRPVSYLDMNKNSVNLNLEINNIVDKKQSKDIAFRFSSVDNDLQTVGDALTTPTQSTAIPIIGRVQSDPKLDNNVGGGRDEVDFMPGKLQNKPEVPPVTVTSTV</sequence>
<evidence type="ECO:0000256" key="3">
    <source>
        <dbReference type="ARBA" id="ARBA00051243"/>
    </source>
</evidence>
<dbReference type="PROSITE" id="PS50011">
    <property type="entry name" value="PROTEIN_KINASE_DOM"/>
    <property type="match status" value="1"/>
</dbReference>
<evidence type="ECO:0000256" key="7">
    <source>
        <dbReference type="SAM" id="Phobius"/>
    </source>
</evidence>
<dbReference type="PRINTS" id="PR00109">
    <property type="entry name" value="TYRKINASE"/>
</dbReference>
<dbReference type="PROSITE" id="PS50268">
    <property type="entry name" value="CADHERIN_2"/>
    <property type="match status" value="1"/>
</dbReference>
<keyword evidence="7" id="KW-1133">Transmembrane helix</keyword>
<dbReference type="InterPro" id="IPR008266">
    <property type="entry name" value="Tyr_kinase_AS"/>
</dbReference>
<organism evidence="10 11">
    <name type="scientific">Aedes albopictus</name>
    <name type="common">Asian tiger mosquito</name>
    <name type="synonym">Stegomyia albopicta</name>
    <dbReference type="NCBI Taxonomy" id="7160"/>
    <lineage>
        <taxon>Eukaryota</taxon>
        <taxon>Metazoa</taxon>
        <taxon>Ecdysozoa</taxon>
        <taxon>Arthropoda</taxon>
        <taxon>Hexapoda</taxon>
        <taxon>Insecta</taxon>
        <taxon>Pterygota</taxon>
        <taxon>Neoptera</taxon>
        <taxon>Endopterygota</taxon>
        <taxon>Diptera</taxon>
        <taxon>Nematocera</taxon>
        <taxon>Culicoidea</taxon>
        <taxon>Culicidae</taxon>
        <taxon>Culicinae</taxon>
        <taxon>Aedini</taxon>
        <taxon>Aedes</taxon>
        <taxon>Stegomyia</taxon>
    </lineage>
</organism>
<dbReference type="Pfam" id="PF22540">
    <property type="entry name" value="RET_CRD"/>
    <property type="match status" value="1"/>
</dbReference>
<keyword evidence="5" id="KW-0547">Nucleotide-binding</keyword>
<dbReference type="InterPro" id="IPR055162">
    <property type="entry name" value="RET_CRD"/>
</dbReference>
<feature type="domain" description="Protein kinase" evidence="8">
    <location>
        <begin position="886"/>
        <end position="1162"/>
    </location>
</feature>
<dbReference type="InterPro" id="IPR020635">
    <property type="entry name" value="Tyr_kinase_cat_dom"/>
</dbReference>
<feature type="binding site" evidence="5">
    <location>
        <position position="920"/>
    </location>
    <ligand>
        <name>ATP</name>
        <dbReference type="ChEBI" id="CHEBI:30616"/>
    </ligand>
</feature>
<keyword evidence="2 7" id="KW-0472">Membrane</keyword>
<dbReference type="InterPro" id="IPR050122">
    <property type="entry name" value="RTK"/>
</dbReference>
<dbReference type="PANTHER" id="PTHR24416:SF617">
    <property type="entry name" value="RET ONCOGENE, ISOFORM A"/>
    <property type="match status" value="1"/>
</dbReference>
<proteinExistence type="predicted"/>
<evidence type="ECO:0000259" key="8">
    <source>
        <dbReference type="PROSITE" id="PS50011"/>
    </source>
</evidence>
<feature type="region of interest" description="Disordered" evidence="6">
    <location>
        <begin position="1"/>
        <end position="23"/>
    </location>
</feature>
<reference evidence="11" key="1">
    <citation type="journal article" date="2015" name="Proc. Natl. Acad. Sci. U.S.A.">
        <title>Genome sequence of the Asian Tiger mosquito, Aedes albopictus, reveals insights into its biology, genetics, and evolution.</title>
        <authorList>
            <person name="Chen X.G."/>
            <person name="Jiang X."/>
            <person name="Gu J."/>
            <person name="Xu M."/>
            <person name="Wu Y."/>
            <person name="Deng Y."/>
            <person name="Zhang C."/>
            <person name="Bonizzoni M."/>
            <person name="Dermauw W."/>
            <person name="Vontas J."/>
            <person name="Armbruster P."/>
            <person name="Huang X."/>
            <person name="Yang Y."/>
            <person name="Zhang H."/>
            <person name="He W."/>
            <person name="Peng H."/>
            <person name="Liu Y."/>
            <person name="Wu K."/>
            <person name="Chen J."/>
            <person name="Lirakis M."/>
            <person name="Topalis P."/>
            <person name="Van Leeuwen T."/>
            <person name="Hall A.B."/>
            <person name="Jiang X."/>
            <person name="Thorpe C."/>
            <person name="Mueller R.L."/>
            <person name="Sun C."/>
            <person name="Waterhouse R.M."/>
            <person name="Yan G."/>
            <person name="Tu Z.J."/>
            <person name="Fang X."/>
            <person name="James A.A."/>
        </authorList>
    </citation>
    <scope>NUCLEOTIDE SEQUENCE [LARGE SCALE GENOMIC DNA]</scope>
    <source>
        <strain evidence="11">Foshan</strain>
    </source>
</reference>
<keyword evidence="7" id="KW-0812">Transmembrane</keyword>
<name>A0ABM1XYW2_AEDAL</name>